<dbReference type="InterPro" id="IPR015655">
    <property type="entry name" value="PP2C"/>
</dbReference>
<dbReference type="SUPFAM" id="SSF81606">
    <property type="entry name" value="PP2C-like"/>
    <property type="match status" value="1"/>
</dbReference>
<reference evidence="2 3" key="1">
    <citation type="submission" date="2017-08" db="EMBL/GenBank/DDBJ databases">
        <title>Acidophilic green algal genome provides insights into adaptation to an acidic environment.</title>
        <authorList>
            <person name="Hirooka S."/>
            <person name="Hirose Y."/>
            <person name="Kanesaki Y."/>
            <person name="Higuchi S."/>
            <person name="Fujiwara T."/>
            <person name="Onuma R."/>
            <person name="Era A."/>
            <person name="Ohbayashi R."/>
            <person name="Uzuka A."/>
            <person name="Nozaki H."/>
            <person name="Yoshikawa H."/>
            <person name="Miyagishima S.Y."/>
        </authorList>
    </citation>
    <scope>NUCLEOTIDE SEQUENCE [LARGE SCALE GENOMIC DNA]</scope>
    <source>
        <strain evidence="2 3">NIES-2499</strain>
    </source>
</reference>
<evidence type="ECO:0000313" key="3">
    <source>
        <dbReference type="Proteomes" id="UP000232323"/>
    </source>
</evidence>
<dbReference type="EMBL" id="BEGY01000053">
    <property type="protein sequence ID" value="GAX80480.1"/>
    <property type="molecule type" value="Genomic_DNA"/>
</dbReference>
<organism evidence="2 3">
    <name type="scientific">Chlamydomonas eustigma</name>
    <dbReference type="NCBI Taxonomy" id="1157962"/>
    <lineage>
        <taxon>Eukaryota</taxon>
        <taxon>Viridiplantae</taxon>
        <taxon>Chlorophyta</taxon>
        <taxon>core chlorophytes</taxon>
        <taxon>Chlorophyceae</taxon>
        <taxon>CS clade</taxon>
        <taxon>Chlamydomonadales</taxon>
        <taxon>Chlamydomonadaceae</taxon>
        <taxon>Chlamydomonas</taxon>
    </lineage>
</organism>
<feature type="domain" description="PPM-type phosphatase" evidence="1">
    <location>
        <begin position="1"/>
        <end position="256"/>
    </location>
</feature>
<evidence type="ECO:0000313" key="2">
    <source>
        <dbReference type="EMBL" id="GAX80480.1"/>
    </source>
</evidence>
<sequence length="323" mass="33742">MTLHAVPSGTTMTLHAVPSGTTMTLHAVPSGTTMTLHAVPSGTTMTLHAVPSGTTVTLHAVPSGTTMTLHAVPSGTTMTLHAVPSGTTVTLALVTGSLITVANLGDSEAVLDTGCSIIEMTQSHRFQDNSSECQRMRSLGSKVASLGLHLQGPAEPGERGVGPLRCWPGGLCVGRGIGDGDAGPGVLPLPHIKQVLVPEQGCRVILASDGLWDSVSLSKAVRMVRGMDSSEAAQQLVRHIMYTRFTDDTSVLILDMLPVGTPSFSHVSSLMVPYTVKAEPKAAGLFACLLQPKEKQEPNAELIEGPAHLRLLISIDMLKTRAG</sequence>
<name>A0A250XCJ4_9CHLO</name>
<dbReference type="PROSITE" id="PS51746">
    <property type="entry name" value="PPM_2"/>
    <property type="match status" value="1"/>
</dbReference>
<gene>
    <name evidence="2" type="ORF">CEUSTIGMA_g7918.t1</name>
</gene>
<comment type="caution">
    <text evidence="2">The sequence shown here is derived from an EMBL/GenBank/DDBJ whole genome shotgun (WGS) entry which is preliminary data.</text>
</comment>
<dbReference type="InterPro" id="IPR036457">
    <property type="entry name" value="PPM-type-like_dom_sf"/>
</dbReference>
<evidence type="ECO:0000259" key="1">
    <source>
        <dbReference type="PROSITE" id="PS51746"/>
    </source>
</evidence>
<dbReference type="PANTHER" id="PTHR47992">
    <property type="entry name" value="PROTEIN PHOSPHATASE"/>
    <property type="match status" value="1"/>
</dbReference>
<dbReference type="STRING" id="1157962.A0A250XCJ4"/>
<dbReference type="Proteomes" id="UP000232323">
    <property type="component" value="Unassembled WGS sequence"/>
</dbReference>
<feature type="non-terminal residue" evidence="2">
    <location>
        <position position="323"/>
    </location>
</feature>
<dbReference type="Gene3D" id="3.60.40.10">
    <property type="entry name" value="PPM-type phosphatase domain"/>
    <property type="match status" value="1"/>
</dbReference>
<dbReference type="CDD" id="cd00143">
    <property type="entry name" value="PP2Cc"/>
    <property type="match status" value="1"/>
</dbReference>
<dbReference type="OrthoDB" id="10264738at2759"/>
<keyword evidence="3" id="KW-1185">Reference proteome</keyword>
<dbReference type="SMART" id="SM00332">
    <property type="entry name" value="PP2Cc"/>
    <property type="match status" value="1"/>
</dbReference>
<dbReference type="Pfam" id="PF00481">
    <property type="entry name" value="PP2C"/>
    <property type="match status" value="1"/>
</dbReference>
<proteinExistence type="predicted"/>
<protein>
    <recommendedName>
        <fullName evidence="1">PPM-type phosphatase domain-containing protein</fullName>
    </recommendedName>
</protein>
<dbReference type="AlphaFoldDB" id="A0A250XCJ4"/>
<dbReference type="GO" id="GO:0004722">
    <property type="term" value="F:protein serine/threonine phosphatase activity"/>
    <property type="evidence" value="ECO:0007669"/>
    <property type="project" value="InterPro"/>
</dbReference>
<accession>A0A250XCJ4</accession>
<dbReference type="InterPro" id="IPR001932">
    <property type="entry name" value="PPM-type_phosphatase-like_dom"/>
</dbReference>